<reference evidence="9" key="1">
    <citation type="submission" date="2021-02" db="EMBL/GenBank/DDBJ databases">
        <authorList>
            <person name="Dougan E. K."/>
            <person name="Rhodes N."/>
            <person name="Thang M."/>
            <person name="Chan C."/>
        </authorList>
    </citation>
    <scope>NUCLEOTIDE SEQUENCE</scope>
</reference>
<name>A0A812I8P2_9DINO</name>
<dbReference type="GO" id="GO:0003824">
    <property type="term" value="F:catalytic activity"/>
    <property type="evidence" value="ECO:0007669"/>
    <property type="project" value="InterPro"/>
</dbReference>
<evidence type="ECO:0000256" key="5">
    <source>
        <dbReference type="ARBA" id="ARBA00023004"/>
    </source>
</evidence>
<dbReference type="GO" id="GO:0030488">
    <property type="term" value="P:tRNA methylation"/>
    <property type="evidence" value="ECO:0007669"/>
    <property type="project" value="TreeGrafter"/>
</dbReference>
<dbReference type="OrthoDB" id="409510at2759"/>
<gene>
    <name evidence="9" type="primary">rlmN</name>
    <name evidence="9" type="ORF">SNAT2548_LOCUS3121</name>
</gene>
<dbReference type="InterPro" id="IPR058240">
    <property type="entry name" value="rSAM_sf"/>
</dbReference>
<evidence type="ECO:0000313" key="10">
    <source>
        <dbReference type="Proteomes" id="UP000604046"/>
    </source>
</evidence>
<protein>
    <submittedName>
        <fullName evidence="9">RlmN protein</fullName>
    </submittedName>
</protein>
<dbReference type="GO" id="GO:0070475">
    <property type="term" value="P:rRNA base methylation"/>
    <property type="evidence" value="ECO:0007669"/>
    <property type="project" value="TreeGrafter"/>
</dbReference>
<keyword evidence="2" id="KW-0004">4Fe-4S</keyword>
<feature type="region of interest" description="Disordered" evidence="7">
    <location>
        <begin position="201"/>
        <end position="226"/>
    </location>
</feature>
<keyword evidence="3" id="KW-0949">S-adenosyl-L-methionine</keyword>
<dbReference type="PANTHER" id="PTHR30544:SF5">
    <property type="entry name" value="RADICAL SAM CORE DOMAIN-CONTAINING PROTEIN"/>
    <property type="match status" value="1"/>
</dbReference>
<keyword evidence="4" id="KW-0479">Metal-binding</keyword>
<dbReference type="Gene3D" id="3.20.20.70">
    <property type="entry name" value="Aldolase class I"/>
    <property type="match status" value="1"/>
</dbReference>
<organism evidence="9 10">
    <name type="scientific">Symbiodinium natans</name>
    <dbReference type="NCBI Taxonomy" id="878477"/>
    <lineage>
        <taxon>Eukaryota</taxon>
        <taxon>Sar</taxon>
        <taxon>Alveolata</taxon>
        <taxon>Dinophyceae</taxon>
        <taxon>Suessiales</taxon>
        <taxon>Symbiodiniaceae</taxon>
        <taxon>Symbiodinium</taxon>
    </lineage>
</organism>
<feature type="domain" description="Radical SAM core" evidence="8">
    <location>
        <begin position="641"/>
        <end position="903"/>
    </location>
</feature>
<dbReference type="GO" id="GO:0046872">
    <property type="term" value="F:metal ion binding"/>
    <property type="evidence" value="ECO:0007669"/>
    <property type="project" value="UniProtKB-KW"/>
</dbReference>
<evidence type="ECO:0000256" key="7">
    <source>
        <dbReference type="SAM" id="MobiDB-lite"/>
    </source>
</evidence>
<dbReference type="InterPro" id="IPR013785">
    <property type="entry name" value="Aldolase_TIM"/>
</dbReference>
<evidence type="ECO:0000256" key="1">
    <source>
        <dbReference type="ARBA" id="ARBA00001966"/>
    </source>
</evidence>
<evidence type="ECO:0000256" key="3">
    <source>
        <dbReference type="ARBA" id="ARBA00022691"/>
    </source>
</evidence>
<dbReference type="PROSITE" id="PS51918">
    <property type="entry name" value="RADICAL_SAM"/>
    <property type="match status" value="1"/>
</dbReference>
<keyword evidence="10" id="KW-1185">Reference proteome</keyword>
<comment type="caution">
    <text evidence="9">The sequence shown here is derived from an EMBL/GenBank/DDBJ whole genome shotgun (WGS) entry which is preliminary data.</text>
</comment>
<evidence type="ECO:0000259" key="8">
    <source>
        <dbReference type="PROSITE" id="PS51918"/>
    </source>
</evidence>
<feature type="compositionally biased region" description="Polar residues" evidence="7">
    <location>
        <begin position="160"/>
        <end position="170"/>
    </location>
</feature>
<evidence type="ECO:0000313" key="9">
    <source>
        <dbReference type="EMBL" id="CAE7024805.1"/>
    </source>
</evidence>
<dbReference type="EMBL" id="CAJNDS010000191">
    <property type="protein sequence ID" value="CAE7024805.1"/>
    <property type="molecule type" value="Genomic_DNA"/>
</dbReference>
<accession>A0A812I8P2</accession>
<dbReference type="InterPro" id="IPR040072">
    <property type="entry name" value="Methyltransferase_A"/>
</dbReference>
<keyword evidence="5" id="KW-0408">Iron</keyword>
<dbReference type="Pfam" id="PF26172">
    <property type="entry name" value="RESC8"/>
    <property type="match status" value="1"/>
</dbReference>
<comment type="cofactor">
    <cofactor evidence="1">
        <name>[4Fe-4S] cluster</name>
        <dbReference type="ChEBI" id="CHEBI:49883"/>
    </cofactor>
</comment>
<evidence type="ECO:0000256" key="6">
    <source>
        <dbReference type="ARBA" id="ARBA00023014"/>
    </source>
</evidence>
<dbReference type="Pfam" id="PF04055">
    <property type="entry name" value="Radical_SAM"/>
    <property type="match status" value="1"/>
</dbReference>
<sequence>MGKLEPSKLKSLLQNYGCVNEPFRRLGHCGLKPSDVKDKKAHMLSWNTTLEHLAECETYGAAVKYFPQFKQAVAMHQDPEENPVSLDVPTQGEAWLPAVSVQGPYEHAFSPTQVQRSPTPATSPAATVLDPLSQQEPPLEQQEALQSFVTPERKRRGATLESSLTPSPGTGTLRRKLHKHMGVKEYPSPTPTPCLAQSLESIREGSPRSQQSEDEADCAEDVYGNPEQDVPVEMMDDPIARPLHSCPQIHAAELVAFYILELSYHGQHIGFMGAALNLFVEQSIEAFMQLYNAQVQGKSSKVFTVHRFLLNCIDAGLLPPSSSCEYVLVNLSSTEQELPPGMPEPAIFQEMNLQAHPEGLALRLPPALNPAWSYDVCPGDCIDLRFYQQPLEDRALLRARWEALPKQERRSHYVWNLFWGQLGRFWSYNLPGIQARMAGLDAALSEELGCSSAHDCLGVVHLLCTSRFIKLGSSSLRVYVKDAVRLKACPLRRSLNRYVRLYLRPRQAVLTRLPVVMLTRTRAQAALLEKWMHCWLRVGHKEEARIPQGDGQNKTLELYQLSYLDMILGQLEIAAQKSATQLLAGIEGLSNYEGQLQLRGSPEAAAAVKEELERERRQRDGFFPASLFFCSKLAAASGPPGNWRKQVFWQMKKLKLNENQYSQDCVIPETHTAVIKELAAEELLLHLGHYKDSPPPKAGCEVKPAANLPAWAIAAQVAAVVQANVQRVVFMGMGEPLLNYAEVSQAIRLLQQEEEALGRRWALTVSTVGVAPRIVSLAEDHPEVALAVSLHAPTQELRSQLLPSSSRRWPLADVMQAVQVHEDAVGRVPMFAYTLLPGVNDSEANAAELAELLLKRRSSGSSRPFVNVVPYNATEVGAAAGYQVPTSKQLRDFRALLRSKGLRATVRWSTTEGRAMGAACGQLAARAVAAGQEQVSSDAEPSPPGEALLTWRLHRARREEALELIREHASEMNSIHVSAAFVTLARSAVGSKQGRLQDDDAFGALMHRTEDLLSDEFSAQCCANVIWSLAKIRVKPGRNFKVLLFKAAEREIHDFWPRNLANCLWAAARLRCRAAGIGAGFFQQAASRLAAAAPKMTPVELSNSAWALAQLRVEDSTDFLHALVASSGQLDRWKPQDISNTLWALAEFQHKPTSELMHTLASASHARLDQFKADELAMCLRSFVRLQLGREAELVPAAVHHLGEKASSLQPARLADAILALAELNCNPEQELAKLGPWRSKAAMAAWKGAAQALETGEGHAAEVQVIGLQCESTLEDHVFTVTSPGTGKLSRGGGRDPLPEFTQKEAVVIQSQHPPSSICGEAYQSAELHIEANDRVDPHREADAPTRWRTMLIVEELMAVDVGGAVLLGIWWNVLVVPVSHWRRKLLVEQAEKVQRKRQRELLVERGQAANATSSKLLPISISQLRLFLPLQRIDWLNVSNKLRAMRPCAANCYIRHAHDVVHRSSEPVTPEEEARLDAAALERGPLHLDERLGWHWWHFGVCTLQE</sequence>
<dbReference type="InterPro" id="IPR007197">
    <property type="entry name" value="rSAM"/>
</dbReference>
<dbReference type="InterPro" id="IPR058977">
    <property type="entry name" value="RESC8_HEAT"/>
</dbReference>
<evidence type="ECO:0000256" key="4">
    <source>
        <dbReference type="ARBA" id="ARBA00022723"/>
    </source>
</evidence>
<dbReference type="PANTHER" id="PTHR30544">
    <property type="entry name" value="23S RRNA METHYLTRANSFERASE"/>
    <property type="match status" value="1"/>
</dbReference>
<evidence type="ECO:0000256" key="2">
    <source>
        <dbReference type="ARBA" id="ARBA00022485"/>
    </source>
</evidence>
<dbReference type="Proteomes" id="UP000604046">
    <property type="component" value="Unassembled WGS sequence"/>
</dbReference>
<proteinExistence type="predicted"/>
<keyword evidence="6" id="KW-0411">Iron-sulfur</keyword>
<dbReference type="SUPFAM" id="SSF102114">
    <property type="entry name" value="Radical SAM enzymes"/>
    <property type="match status" value="1"/>
</dbReference>
<dbReference type="GO" id="GO:0051539">
    <property type="term" value="F:4 iron, 4 sulfur cluster binding"/>
    <property type="evidence" value="ECO:0007669"/>
    <property type="project" value="UniProtKB-KW"/>
</dbReference>
<feature type="region of interest" description="Disordered" evidence="7">
    <location>
        <begin position="149"/>
        <end position="174"/>
    </location>
</feature>